<evidence type="ECO:0000313" key="3">
    <source>
        <dbReference type="EMBL" id="SHF37037.1"/>
    </source>
</evidence>
<evidence type="ECO:0000259" key="1">
    <source>
        <dbReference type="Pfam" id="PF00534"/>
    </source>
</evidence>
<dbReference type="STRING" id="871325.SAMN05444349_11754"/>
<dbReference type="Pfam" id="PF13439">
    <property type="entry name" value="Glyco_transf_4"/>
    <property type="match status" value="1"/>
</dbReference>
<dbReference type="CDD" id="cd03801">
    <property type="entry name" value="GT4_PimA-like"/>
    <property type="match status" value="1"/>
</dbReference>
<dbReference type="InterPro" id="IPR050194">
    <property type="entry name" value="Glycosyltransferase_grp1"/>
</dbReference>
<dbReference type="AlphaFoldDB" id="A0A1M5B3X7"/>
<evidence type="ECO:0000313" key="4">
    <source>
        <dbReference type="Proteomes" id="UP000184436"/>
    </source>
</evidence>
<dbReference type="Proteomes" id="UP000184436">
    <property type="component" value="Unassembled WGS sequence"/>
</dbReference>
<organism evidence="3 4">
    <name type="scientific">Bacteroides faecichinchillae</name>
    <dbReference type="NCBI Taxonomy" id="871325"/>
    <lineage>
        <taxon>Bacteria</taxon>
        <taxon>Pseudomonadati</taxon>
        <taxon>Bacteroidota</taxon>
        <taxon>Bacteroidia</taxon>
        <taxon>Bacteroidales</taxon>
        <taxon>Bacteroidaceae</taxon>
        <taxon>Bacteroides</taxon>
    </lineage>
</organism>
<name>A0A1M5B3X7_9BACE</name>
<dbReference type="EMBL" id="FQVD01000017">
    <property type="protein sequence ID" value="SHF37037.1"/>
    <property type="molecule type" value="Genomic_DNA"/>
</dbReference>
<accession>A0A1M5B3X7</accession>
<evidence type="ECO:0000259" key="2">
    <source>
        <dbReference type="Pfam" id="PF13439"/>
    </source>
</evidence>
<dbReference type="PANTHER" id="PTHR45947:SF3">
    <property type="entry name" value="SULFOQUINOVOSYL TRANSFERASE SQD2"/>
    <property type="match status" value="1"/>
</dbReference>
<dbReference type="PANTHER" id="PTHR45947">
    <property type="entry name" value="SULFOQUINOVOSYL TRANSFERASE SQD2"/>
    <property type="match status" value="1"/>
</dbReference>
<dbReference type="OrthoDB" id="7560678at2"/>
<gene>
    <name evidence="3" type="ORF">SAMN05444349_11754</name>
</gene>
<feature type="domain" description="Glycosyl transferase family 1" evidence="1">
    <location>
        <begin position="193"/>
        <end position="346"/>
    </location>
</feature>
<dbReference type="InterPro" id="IPR028098">
    <property type="entry name" value="Glyco_trans_4-like_N"/>
</dbReference>
<dbReference type="Pfam" id="PF00534">
    <property type="entry name" value="Glycos_transf_1"/>
    <property type="match status" value="1"/>
</dbReference>
<keyword evidence="4" id="KW-1185">Reference proteome</keyword>
<keyword evidence="3" id="KW-0808">Transferase</keyword>
<proteinExistence type="predicted"/>
<dbReference type="SUPFAM" id="SSF53756">
    <property type="entry name" value="UDP-Glycosyltransferase/glycogen phosphorylase"/>
    <property type="match status" value="1"/>
</dbReference>
<dbReference type="InterPro" id="IPR001296">
    <property type="entry name" value="Glyco_trans_1"/>
</dbReference>
<dbReference type="Gene3D" id="3.40.50.2000">
    <property type="entry name" value="Glycogen Phosphorylase B"/>
    <property type="match status" value="2"/>
</dbReference>
<feature type="domain" description="Glycosyltransferase subfamily 4-like N-terminal" evidence="2">
    <location>
        <begin position="13"/>
        <end position="134"/>
    </location>
</feature>
<reference evidence="3 4" key="1">
    <citation type="submission" date="2016-11" db="EMBL/GenBank/DDBJ databases">
        <authorList>
            <person name="Jaros S."/>
            <person name="Januszkiewicz K."/>
            <person name="Wedrychowicz H."/>
        </authorList>
    </citation>
    <scope>NUCLEOTIDE SEQUENCE [LARGE SCALE GENOMIC DNA]</scope>
    <source>
        <strain evidence="3 4">DSM 26883</strain>
    </source>
</reference>
<dbReference type="GO" id="GO:0016757">
    <property type="term" value="F:glycosyltransferase activity"/>
    <property type="evidence" value="ECO:0007669"/>
    <property type="project" value="InterPro"/>
</dbReference>
<protein>
    <submittedName>
        <fullName evidence="3">Glycosyltransferase involved in cell wall bisynthesis</fullName>
    </submittedName>
</protein>
<sequence>MKVLVCIPCLLTGGTEIQTLNLVQALVKGGHEVTTVCYFEFSPEMVQRYELAGSKVKLLSSDGTRPVGVWHTLTFLFKGLRRAVKSCRPEVAHVQYMAPGAIPIFILRLLGVKKMIATTHTAADIYPNLRLLHFVVKHVLVVFQCITLRAEESYFGSSTLYSEAYELRKKGNHFTIYNALPCGMQTCNNRTIHQPKVIGVVSRLELIKGMDLVIPAFAEVKKQHLEVKLIVVGDGTLKSAMVKQAEELHLMNSIEWVGRQPQEVLHEWYGKMDIVLMPSRSEGFGLTAIEAMANGCVVVASDTGGLPEVVKDGEVGLLHKIEDVKDISVKILRLLDDSKLYIKCQKALHNYVQQYSFIRYTDAIRSLYSKL</sequence>